<gene>
    <name evidence="3" type="primary">yedF</name>
    <name evidence="3" type="ORF">L2725_01190</name>
</gene>
<evidence type="ECO:0000313" key="4">
    <source>
        <dbReference type="Proteomes" id="UP001202831"/>
    </source>
</evidence>
<keyword evidence="4" id="KW-1185">Reference proteome</keyword>
<dbReference type="PROSITE" id="PS01148">
    <property type="entry name" value="UPF0033"/>
    <property type="match status" value="1"/>
</dbReference>
<accession>A0ABT0N1U7</accession>
<dbReference type="RefSeq" id="WP_115137346.1">
    <property type="nucleotide sequence ID" value="NZ_JAKIKT010000001.1"/>
</dbReference>
<evidence type="ECO:0000313" key="3">
    <source>
        <dbReference type="EMBL" id="MCL2912408.1"/>
    </source>
</evidence>
<proteinExistence type="inferred from homology"/>
<dbReference type="SUPFAM" id="SSF64307">
    <property type="entry name" value="SirA-like"/>
    <property type="match status" value="1"/>
</dbReference>
<sequence length="84" mass="9301">MVQSASDVVTEVDFQLEVWGEPCPYPVVATLDALKQMQSGETLEVVTDCLQSINNIPTDAKRHGHQVLEVEQQGPQVRVVIRKA</sequence>
<protein>
    <submittedName>
        <fullName evidence="3">Sulfurtransferase-like selenium metabolism protein YedF</fullName>
    </submittedName>
</protein>
<evidence type="ECO:0000259" key="2">
    <source>
        <dbReference type="PROSITE" id="PS01148"/>
    </source>
</evidence>
<dbReference type="Gene3D" id="3.30.110.40">
    <property type="entry name" value="TusA-like domain"/>
    <property type="match status" value="1"/>
</dbReference>
<dbReference type="PANTHER" id="PTHR33279:SF6">
    <property type="entry name" value="SULFUR CARRIER PROTEIN YEDF-RELATED"/>
    <property type="match status" value="1"/>
</dbReference>
<evidence type="ECO:0000256" key="1">
    <source>
        <dbReference type="ARBA" id="ARBA00008984"/>
    </source>
</evidence>
<name>A0ABT0N1U7_9GAMM</name>
<comment type="similarity">
    <text evidence="1">Belongs to the sulfur carrier protein TusA family.</text>
</comment>
<dbReference type="Proteomes" id="UP001202831">
    <property type="component" value="Unassembled WGS sequence"/>
</dbReference>
<dbReference type="InterPro" id="IPR001455">
    <property type="entry name" value="TusA-like"/>
</dbReference>
<dbReference type="InterPro" id="IPR036868">
    <property type="entry name" value="TusA-like_sf"/>
</dbReference>
<dbReference type="NCBIfam" id="NF008242">
    <property type="entry name" value="PRK11018.1"/>
    <property type="match status" value="1"/>
</dbReference>
<feature type="domain" description="UPF0033" evidence="2">
    <location>
        <begin position="16"/>
        <end position="40"/>
    </location>
</feature>
<organism evidence="3 4">
    <name type="scientific">Shewanella corallii</name>
    <dbReference type="NCBI Taxonomy" id="560080"/>
    <lineage>
        <taxon>Bacteria</taxon>
        <taxon>Pseudomonadati</taxon>
        <taxon>Pseudomonadota</taxon>
        <taxon>Gammaproteobacteria</taxon>
        <taxon>Alteromonadales</taxon>
        <taxon>Shewanellaceae</taxon>
        <taxon>Shewanella</taxon>
    </lineage>
</organism>
<dbReference type="Pfam" id="PF01206">
    <property type="entry name" value="TusA"/>
    <property type="match status" value="1"/>
</dbReference>
<comment type="caution">
    <text evidence="3">The sequence shown here is derived from an EMBL/GenBank/DDBJ whole genome shotgun (WGS) entry which is preliminary data.</text>
</comment>
<dbReference type="EMBL" id="JAKIKT010000001">
    <property type="protein sequence ID" value="MCL2912408.1"/>
    <property type="molecule type" value="Genomic_DNA"/>
</dbReference>
<reference evidence="3 4" key="1">
    <citation type="submission" date="2022-01" db="EMBL/GenBank/DDBJ databases">
        <title>Whole genome-based taxonomy of the Shewanellaceae.</title>
        <authorList>
            <person name="Martin-Rodriguez A.J."/>
        </authorList>
    </citation>
    <scope>NUCLEOTIDE SEQUENCE [LARGE SCALE GENOMIC DNA]</scope>
    <source>
        <strain evidence="3 4">DSM 21332</strain>
    </source>
</reference>
<dbReference type="PANTHER" id="PTHR33279">
    <property type="entry name" value="SULFUR CARRIER PROTEIN YEDF-RELATED"/>
    <property type="match status" value="1"/>
</dbReference>